<keyword evidence="2" id="KW-0813">Transport</keyword>
<evidence type="ECO:0000256" key="3">
    <source>
        <dbReference type="ARBA" id="ARBA00022475"/>
    </source>
</evidence>
<reference evidence="6 7" key="1">
    <citation type="submission" date="2019-10" db="EMBL/GenBank/DDBJ databases">
        <title>New genus of Silvanigrellaceae.</title>
        <authorList>
            <person name="Pitt A."/>
            <person name="Hahn M.W."/>
        </authorList>
    </citation>
    <scope>NUCLEOTIDE SEQUENCE [LARGE SCALE GENOMIC DNA]</scope>
    <source>
        <strain evidence="6 7">33A1-SZDP</strain>
    </source>
</reference>
<keyword evidence="4" id="KW-0769">Symport</keyword>
<keyword evidence="3" id="KW-1003">Cell membrane</keyword>
<evidence type="ECO:0000256" key="4">
    <source>
        <dbReference type="ARBA" id="ARBA00022847"/>
    </source>
</evidence>
<keyword evidence="5" id="KW-0812">Transmembrane</keyword>
<dbReference type="EMBL" id="WFLN01000006">
    <property type="protein sequence ID" value="KAB8030687.1"/>
    <property type="molecule type" value="Genomic_DNA"/>
</dbReference>
<feature type="transmembrane region" description="Helical" evidence="5">
    <location>
        <begin position="72"/>
        <end position="90"/>
    </location>
</feature>
<feature type="transmembrane region" description="Helical" evidence="5">
    <location>
        <begin position="165"/>
        <end position="184"/>
    </location>
</feature>
<evidence type="ECO:0000256" key="1">
    <source>
        <dbReference type="ARBA" id="ARBA00004651"/>
    </source>
</evidence>
<comment type="subcellular location">
    <subcellularLocation>
        <location evidence="1">Cell membrane</location>
        <topology evidence="1">Multi-pass membrane protein</topology>
    </subcellularLocation>
</comment>
<dbReference type="Gene3D" id="1.20.1250.20">
    <property type="entry name" value="MFS general substrate transporter like domains"/>
    <property type="match status" value="1"/>
</dbReference>
<dbReference type="PANTHER" id="PTHR43528:SF1">
    <property type="entry name" value="ALPHA-KETOGLUTARATE PERMEASE"/>
    <property type="match status" value="1"/>
</dbReference>
<gene>
    <name evidence="6" type="ORF">GCL57_06850</name>
</gene>
<feature type="transmembrane region" description="Helical" evidence="5">
    <location>
        <begin position="39"/>
        <end position="60"/>
    </location>
</feature>
<dbReference type="SUPFAM" id="SSF103473">
    <property type="entry name" value="MFS general substrate transporter"/>
    <property type="match status" value="1"/>
</dbReference>
<feature type="transmembrane region" description="Helical" evidence="5">
    <location>
        <begin position="265"/>
        <end position="282"/>
    </location>
</feature>
<feature type="transmembrane region" description="Helical" evidence="5">
    <location>
        <begin position="339"/>
        <end position="358"/>
    </location>
</feature>
<dbReference type="AlphaFoldDB" id="A0A833JCQ2"/>
<dbReference type="RefSeq" id="WP_152212615.1">
    <property type="nucleotide sequence ID" value="NZ_WFLN01000006.1"/>
</dbReference>
<feature type="transmembrane region" description="Helical" evidence="5">
    <location>
        <begin position="7"/>
        <end position="27"/>
    </location>
</feature>
<comment type="caution">
    <text evidence="6">The sequence shown here is derived from an EMBL/GenBank/DDBJ whole genome shotgun (WGS) entry which is preliminary data.</text>
</comment>
<keyword evidence="5" id="KW-0472">Membrane</keyword>
<feature type="transmembrane region" description="Helical" evidence="5">
    <location>
        <begin position="205"/>
        <end position="225"/>
    </location>
</feature>
<organism evidence="6 7">
    <name type="scientific">Fluviispira multicolorata</name>
    <dbReference type="NCBI Taxonomy" id="2654512"/>
    <lineage>
        <taxon>Bacteria</taxon>
        <taxon>Pseudomonadati</taxon>
        <taxon>Bdellovibrionota</taxon>
        <taxon>Oligoflexia</taxon>
        <taxon>Silvanigrellales</taxon>
        <taxon>Silvanigrellaceae</taxon>
        <taxon>Fluviispira</taxon>
    </lineage>
</organism>
<dbReference type="Proteomes" id="UP000442694">
    <property type="component" value="Unassembled WGS sequence"/>
</dbReference>
<dbReference type="InterPro" id="IPR036259">
    <property type="entry name" value="MFS_trans_sf"/>
</dbReference>
<feature type="transmembrane region" description="Helical" evidence="5">
    <location>
        <begin position="134"/>
        <end position="153"/>
    </location>
</feature>
<dbReference type="InterPro" id="IPR051084">
    <property type="entry name" value="H+-coupled_symporters"/>
</dbReference>
<name>A0A833JCQ2_9BACT</name>
<proteinExistence type="predicted"/>
<feature type="transmembrane region" description="Helical" evidence="5">
    <location>
        <begin position="288"/>
        <end position="308"/>
    </location>
</feature>
<accession>A0A833JCQ2</accession>
<dbReference type="PANTHER" id="PTHR43528">
    <property type="entry name" value="ALPHA-KETOGLUTARATE PERMEASE"/>
    <property type="match status" value="1"/>
</dbReference>
<feature type="transmembrane region" description="Helical" evidence="5">
    <location>
        <begin position="231"/>
        <end position="253"/>
    </location>
</feature>
<dbReference type="GO" id="GO:0005886">
    <property type="term" value="C:plasma membrane"/>
    <property type="evidence" value="ECO:0007669"/>
    <property type="project" value="UniProtKB-SubCell"/>
</dbReference>
<sequence length="372" mass="42477">MKSKSFILFSGTAFEYFEFSIFLFYSFVISEHYFNSSGYSLPLIFVFLNFIGKFIGGTYIASFIDKFGSLKIYKITMFITAASTFLILLLPEYDKIGIFSGILFIFLRFIQVASASADASSAIILSRENFENKAYSSSLISASFIFGCGIANVVSNLVNIHLFKYVIIVSSLILFFFRFILVKFDLKNGVNSFKAEKREWSIRNIYDIFKVFLIMMPSLLVQFELFNFNSIHIGLNFTLVILYSLFAILFSLFNKNYLMNIKIGYFLVAILTFGKILININIDLLKILLVIPYGLFISSGFAIILDNIDKYKAGMIMTMGAAIANSVTLFLLQNAAFKYEYYIVLFSLIGIITINYIGKNYVQNNKEKELRI</sequence>
<evidence type="ECO:0000313" key="6">
    <source>
        <dbReference type="EMBL" id="KAB8030687.1"/>
    </source>
</evidence>
<feature type="transmembrane region" description="Helical" evidence="5">
    <location>
        <begin position="315"/>
        <end position="333"/>
    </location>
</feature>
<dbReference type="GO" id="GO:0015293">
    <property type="term" value="F:symporter activity"/>
    <property type="evidence" value="ECO:0007669"/>
    <property type="project" value="UniProtKB-KW"/>
</dbReference>
<keyword evidence="7" id="KW-1185">Reference proteome</keyword>
<evidence type="ECO:0000256" key="2">
    <source>
        <dbReference type="ARBA" id="ARBA00022448"/>
    </source>
</evidence>
<evidence type="ECO:0000256" key="5">
    <source>
        <dbReference type="SAM" id="Phobius"/>
    </source>
</evidence>
<keyword evidence="5" id="KW-1133">Transmembrane helix</keyword>
<evidence type="ECO:0000313" key="7">
    <source>
        <dbReference type="Proteomes" id="UP000442694"/>
    </source>
</evidence>
<protein>
    <submittedName>
        <fullName evidence="6">MFS transporter</fullName>
    </submittedName>
</protein>